<keyword evidence="6" id="KW-1133">Transmembrane helix</keyword>
<dbReference type="PRINTS" id="PR00081">
    <property type="entry name" value="GDHRDH"/>
</dbReference>
<dbReference type="InterPro" id="IPR002347">
    <property type="entry name" value="SDR_fam"/>
</dbReference>
<evidence type="ECO:0000313" key="7">
    <source>
        <dbReference type="EMBL" id="ODQ72853.1"/>
    </source>
</evidence>
<dbReference type="PANTHER" id="PTHR43899:SF13">
    <property type="entry name" value="RH59310P"/>
    <property type="match status" value="1"/>
</dbReference>
<keyword evidence="8" id="KW-1185">Reference proteome</keyword>
<dbReference type="Gene3D" id="3.40.50.720">
    <property type="entry name" value="NAD(P)-binding Rossmann-like Domain"/>
    <property type="match status" value="1"/>
</dbReference>
<comment type="similarity">
    <text evidence="2 5">Belongs to the short-chain dehydrogenases/reductases (SDR) family.</text>
</comment>
<dbReference type="InterPro" id="IPR051019">
    <property type="entry name" value="VLCFA-Steroid_DH"/>
</dbReference>
<sequence>MEVPKIFMYIGLATSVLILTRLVKTVYIYIRPSSLSRYCKDGDEPWAFVTGASDGIGLGFAQELCARGFNVFLHGRNLEKLRRIQETLRQEYPTRQTRTIVYDASQISASIDDIASQIGETTRLTVLINNVGGMGMMMPCPYINLQDFTFEDMQSVLNVNATFSAHITRVLLPLLLKNQPGLIINISSTTKFGMPWLTPYVATKAFAIGFSDALSAEMRADKHDVEVLGVIVGSVQSASNPATTSFFTPSSRAMASAVLDRVGCGELSVWGHWAHRLQGIALDVLSQKMFQSIATTQLRRLRLEILDQEEKKSK</sequence>
<dbReference type="EMBL" id="KV454294">
    <property type="protein sequence ID" value="ODQ72853.1"/>
    <property type="molecule type" value="Genomic_DNA"/>
</dbReference>
<evidence type="ECO:0000256" key="1">
    <source>
        <dbReference type="ARBA" id="ARBA00004240"/>
    </source>
</evidence>
<dbReference type="STRING" id="675824.A0A1E3Q588"/>
<keyword evidence="4" id="KW-0560">Oxidoreductase</keyword>
<evidence type="ECO:0000256" key="2">
    <source>
        <dbReference type="ARBA" id="ARBA00006484"/>
    </source>
</evidence>
<evidence type="ECO:0000256" key="6">
    <source>
        <dbReference type="SAM" id="Phobius"/>
    </source>
</evidence>
<dbReference type="GO" id="GO:0016491">
    <property type="term" value="F:oxidoreductase activity"/>
    <property type="evidence" value="ECO:0007669"/>
    <property type="project" value="UniProtKB-KW"/>
</dbReference>
<comment type="subcellular location">
    <subcellularLocation>
        <location evidence="1">Endoplasmic reticulum</location>
    </subcellularLocation>
</comment>
<dbReference type="OrthoDB" id="47007at2759"/>
<dbReference type="SUPFAM" id="SSF51735">
    <property type="entry name" value="NAD(P)-binding Rossmann-fold domains"/>
    <property type="match status" value="1"/>
</dbReference>
<proteinExistence type="inferred from homology"/>
<evidence type="ECO:0008006" key="9">
    <source>
        <dbReference type="Google" id="ProtNLM"/>
    </source>
</evidence>
<dbReference type="InterPro" id="IPR036291">
    <property type="entry name" value="NAD(P)-bd_dom_sf"/>
</dbReference>
<accession>A0A1E3Q588</accession>
<keyword evidence="3" id="KW-0521">NADP</keyword>
<dbReference type="InterPro" id="IPR020904">
    <property type="entry name" value="Sc_DH/Rdtase_CS"/>
</dbReference>
<name>A0A1E3Q588_LIPST</name>
<evidence type="ECO:0000256" key="5">
    <source>
        <dbReference type="RuleBase" id="RU000363"/>
    </source>
</evidence>
<dbReference type="PANTHER" id="PTHR43899">
    <property type="entry name" value="RH59310P"/>
    <property type="match status" value="1"/>
</dbReference>
<evidence type="ECO:0000256" key="3">
    <source>
        <dbReference type="ARBA" id="ARBA00022857"/>
    </source>
</evidence>
<protein>
    <recommendedName>
        <fullName evidence="9">Very-long-chain 3-oxoacyl-CoA reductase</fullName>
    </recommendedName>
</protein>
<keyword evidence="6" id="KW-0472">Membrane</keyword>
<reference evidence="7 8" key="1">
    <citation type="journal article" date="2016" name="Proc. Natl. Acad. Sci. U.S.A.">
        <title>Comparative genomics of biotechnologically important yeasts.</title>
        <authorList>
            <person name="Riley R."/>
            <person name="Haridas S."/>
            <person name="Wolfe K.H."/>
            <person name="Lopes M.R."/>
            <person name="Hittinger C.T."/>
            <person name="Goeker M."/>
            <person name="Salamov A.A."/>
            <person name="Wisecaver J.H."/>
            <person name="Long T.M."/>
            <person name="Calvey C.H."/>
            <person name="Aerts A.L."/>
            <person name="Barry K.W."/>
            <person name="Choi C."/>
            <person name="Clum A."/>
            <person name="Coughlan A.Y."/>
            <person name="Deshpande S."/>
            <person name="Douglass A.P."/>
            <person name="Hanson S.J."/>
            <person name="Klenk H.-P."/>
            <person name="LaButti K.M."/>
            <person name="Lapidus A."/>
            <person name="Lindquist E.A."/>
            <person name="Lipzen A.M."/>
            <person name="Meier-Kolthoff J.P."/>
            <person name="Ohm R.A."/>
            <person name="Otillar R.P."/>
            <person name="Pangilinan J.L."/>
            <person name="Peng Y."/>
            <person name="Rokas A."/>
            <person name="Rosa C.A."/>
            <person name="Scheuner C."/>
            <person name="Sibirny A.A."/>
            <person name="Slot J.C."/>
            <person name="Stielow J.B."/>
            <person name="Sun H."/>
            <person name="Kurtzman C.P."/>
            <person name="Blackwell M."/>
            <person name="Grigoriev I.V."/>
            <person name="Jeffries T.W."/>
        </authorList>
    </citation>
    <scope>NUCLEOTIDE SEQUENCE [LARGE SCALE GENOMIC DNA]</scope>
    <source>
        <strain evidence="7 8">NRRL Y-11557</strain>
    </source>
</reference>
<dbReference type="GO" id="GO:0005783">
    <property type="term" value="C:endoplasmic reticulum"/>
    <property type="evidence" value="ECO:0007669"/>
    <property type="project" value="UniProtKB-SubCell"/>
</dbReference>
<dbReference type="Pfam" id="PF00106">
    <property type="entry name" value="adh_short"/>
    <property type="match status" value="1"/>
</dbReference>
<dbReference type="PRINTS" id="PR00080">
    <property type="entry name" value="SDRFAMILY"/>
</dbReference>
<evidence type="ECO:0000256" key="4">
    <source>
        <dbReference type="ARBA" id="ARBA00023002"/>
    </source>
</evidence>
<dbReference type="AlphaFoldDB" id="A0A1E3Q588"/>
<keyword evidence="6" id="KW-0812">Transmembrane</keyword>
<evidence type="ECO:0000313" key="8">
    <source>
        <dbReference type="Proteomes" id="UP000094385"/>
    </source>
</evidence>
<dbReference type="PROSITE" id="PS00061">
    <property type="entry name" value="ADH_SHORT"/>
    <property type="match status" value="1"/>
</dbReference>
<feature type="transmembrane region" description="Helical" evidence="6">
    <location>
        <begin position="6"/>
        <end position="30"/>
    </location>
</feature>
<organism evidence="7 8">
    <name type="scientific">Lipomyces starkeyi NRRL Y-11557</name>
    <dbReference type="NCBI Taxonomy" id="675824"/>
    <lineage>
        <taxon>Eukaryota</taxon>
        <taxon>Fungi</taxon>
        <taxon>Dikarya</taxon>
        <taxon>Ascomycota</taxon>
        <taxon>Saccharomycotina</taxon>
        <taxon>Lipomycetes</taxon>
        <taxon>Lipomycetales</taxon>
        <taxon>Lipomycetaceae</taxon>
        <taxon>Lipomyces</taxon>
    </lineage>
</organism>
<dbReference type="Proteomes" id="UP000094385">
    <property type="component" value="Unassembled WGS sequence"/>
</dbReference>
<gene>
    <name evidence="7" type="ORF">LIPSTDRAFT_277474</name>
</gene>
<dbReference type="PIRSF" id="PIRSF000126">
    <property type="entry name" value="11-beta-HSD1"/>
    <property type="match status" value="1"/>
</dbReference>